<organism evidence="4 5">
    <name type="scientific">Portunus trituberculatus</name>
    <name type="common">Swimming crab</name>
    <name type="synonym">Neptunus trituberculatus</name>
    <dbReference type="NCBI Taxonomy" id="210409"/>
    <lineage>
        <taxon>Eukaryota</taxon>
        <taxon>Metazoa</taxon>
        <taxon>Ecdysozoa</taxon>
        <taxon>Arthropoda</taxon>
        <taxon>Crustacea</taxon>
        <taxon>Multicrustacea</taxon>
        <taxon>Malacostraca</taxon>
        <taxon>Eumalacostraca</taxon>
        <taxon>Eucarida</taxon>
        <taxon>Decapoda</taxon>
        <taxon>Pleocyemata</taxon>
        <taxon>Brachyura</taxon>
        <taxon>Eubrachyura</taxon>
        <taxon>Portunoidea</taxon>
        <taxon>Portunidae</taxon>
        <taxon>Portuninae</taxon>
        <taxon>Portunus</taxon>
    </lineage>
</organism>
<name>A0A5B7I3N3_PORTR</name>
<proteinExistence type="predicted"/>
<dbReference type="SUPFAM" id="SSF49899">
    <property type="entry name" value="Concanavalin A-like lectins/glucanases"/>
    <property type="match status" value="1"/>
</dbReference>
<feature type="region of interest" description="Disordered" evidence="2">
    <location>
        <begin position="207"/>
        <end position="232"/>
    </location>
</feature>
<sequence length="296" mass="32369">MYLFFFSSRESSLLFGDIAARCACPLHTASPTCKVLMRHFQGDESIGSWTWVASIPPCPEVHISLEVLTTSQNATLLYSGPDHLGLAEPPPPGSASREVLLLELRCGRPFLMLDLGGGPVTLALTASYSLADSTWHRLDVIWKDEGQDSASYGRTLDVEFGNRYSDWLPFLSSDLGQNSNSIYTSRSSQLVEMVVDLCSGSSIHGASMKVTDDPTTRPPPPVPPDAHTCRGAARLPPTARTLNYQRPLQVGGMAHPAPSHDTYGWPEPIRALPLKGCVRNLRVNGEVSVFFFFFSM</sequence>
<dbReference type="EMBL" id="VSRR010043637">
    <property type="protein sequence ID" value="MPC76566.1"/>
    <property type="molecule type" value="Genomic_DNA"/>
</dbReference>
<dbReference type="CDD" id="cd00110">
    <property type="entry name" value="LamG"/>
    <property type="match status" value="1"/>
</dbReference>
<evidence type="ECO:0000256" key="2">
    <source>
        <dbReference type="SAM" id="MobiDB-lite"/>
    </source>
</evidence>
<comment type="caution">
    <text evidence="1">Lacks conserved residue(s) required for the propagation of feature annotation.</text>
</comment>
<evidence type="ECO:0000313" key="4">
    <source>
        <dbReference type="EMBL" id="MPC76566.1"/>
    </source>
</evidence>
<comment type="caution">
    <text evidence="4">The sequence shown here is derived from an EMBL/GenBank/DDBJ whole genome shotgun (WGS) entry which is preliminary data.</text>
</comment>
<evidence type="ECO:0000256" key="1">
    <source>
        <dbReference type="PROSITE-ProRule" id="PRU00122"/>
    </source>
</evidence>
<dbReference type="Pfam" id="PF02210">
    <property type="entry name" value="Laminin_G_2"/>
    <property type="match status" value="1"/>
</dbReference>
<dbReference type="PROSITE" id="PS50025">
    <property type="entry name" value="LAM_G_DOMAIN"/>
    <property type="match status" value="1"/>
</dbReference>
<reference evidence="4 5" key="1">
    <citation type="submission" date="2019-05" db="EMBL/GenBank/DDBJ databases">
        <title>Another draft genome of Portunus trituberculatus and its Hox gene families provides insights of decapod evolution.</title>
        <authorList>
            <person name="Jeong J.-H."/>
            <person name="Song I."/>
            <person name="Kim S."/>
            <person name="Choi T."/>
            <person name="Kim D."/>
            <person name="Ryu S."/>
            <person name="Kim W."/>
        </authorList>
    </citation>
    <scope>NUCLEOTIDE SEQUENCE [LARGE SCALE GENOMIC DNA]</scope>
    <source>
        <tissue evidence="4">Muscle</tissue>
    </source>
</reference>
<dbReference type="InterPro" id="IPR013320">
    <property type="entry name" value="ConA-like_dom_sf"/>
</dbReference>
<dbReference type="Gene3D" id="2.60.120.200">
    <property type="match status" value="1"/>
</dbReference>
<evidence type="ECO:0000259" key="3">
    <source>
        <dbReference type="PROSITE" id="PS50025"/>
    </source>
</evidence>
<dbReference type="OrthoDB" id="6252479at2759"/>
<feature type="domain" description="Laminin G" evidence="3">
    <location>
        <begin position="36"/>
        <end position="296"/>
    </location>
</feature>
<keyword evidence="5" id="KW-1185">Reference proteome</keyword>
<evidence type="ECO:0000313" key="5">
    <source>
        <dbReference type="Proteomes" id="UP000324222"/>
    </source>
</evidence>
<dbReference type="InterPro" id="IPR001791">
    <property type="entry name" value="Laminin_G"/>
</dbReference>
<dbReference type="SMART" id="SM00282">
    <property type="entry name" value="LamG"/>
    <property type="match status" value="1"/>
</dbReference>
<dbReference type="AlphaFoldDB" id="A0A5B7I3N3"/>
<accession>A0A5B7I3N3</accession>
<dbReference type="Proteomes" id="UP000324222">
    <property type="component" value="Unassembled WGS sequence"/>
</dbReference>
<gene>
    <name evidence="4" type="primary">CadN2_2</name>
    <name evidence="4" type="ORF">E2C01_070982</name>
</gene>
<protein>
    <submittedName>
        <fullName evidence="4">Putative neural-cadherin 2</fullName>
    </submittedName>
</protein>